<comment type="subcellular location">
    <subcellularLocation>
        <location evidence="1">Membrane</location>
        <topology evidence="1">Single-pass membrane protein</topology>
    </subcellularLocation>
</comment>
<evidence type="ECO:0000256" key="5">
    <source>
        <dbReference type="SAM" id="SignalP"/>
    </source>
</evidence>
<dbReference type="Pfam" id="PF03544">
    <property type="entry name" value="TonB_C"/>
    <property type="match status" value="1"/>
</dbReference>
<dbReference type="InterPro" id="IPR037682">
    <property type="entry name" value="TonB_C"/>
</dbReference>
<feature type="chain" id="PRO_5021699966" description="TonB C-terminal domain-containing protein" evidence="5">
    <location>
        <begin position="20"/>
        <end position="112"/>
    </location>
</feature>
<dbReference type="RefSeq" id="WP_146860682.1">
    <property type="nucleotide sequence ID" value="NZ_BARK01000018.1"/>
</dbReference>
<evidence type="ECO:0000313" key="8">
    <source>
        <dbReference type="Proteomes" id="UP000321079"/>
    </source>
</evidence>
<evidence type="ECO:0000256" key="4">
    <source>
        <dbReference type="ARBA" id="ARBA00023136"/>
    </source>
</evidence>
<evidence type="ECO:0000313" key="7">
    <source>
        <dbReference type="EMBL" id="GEK96236.1"/>
    </source>
</evidence>
<dbReference type="InterPro" id="IPR006260">
    <property type="entry name" value="TonB/TolA_C"/>
</dbReference>
<keyword evidence="3" id="KW-1133">Transmembrane helix</keyword>
<dbReference type="OrthoDB" id="7283270at2"/>
<sequence>MKKFLLLVSVVGLSGGAFAHAEVAGASQLLTKGPVYPAAMLVKNETGHVTLTADIDKTGHTVNCQIIATTNPGFNESALDYCRRELYRPAARNGHPVVEHRHRINVDFSLDK</sequence>
<keyword evidence="4" id="KW-0472">Membrane</keyword>
<reference evidence="7 8" key="1">
    <citation type="submission" date="2019-07" db="EMBL/GenBank/DDBJ databases">
        <title>Whole genome shotgun sequence of Gluconobacter kanchanaburiensis NBRC 103587.</title>
        <authorList>
            <person name="Hosoyama A."/>
            <person name="Uohara A."/>
            <person name="Ohji S."/>
            <person name="Ichikawa N."/>
        </authorList>
    </citation>
    <scope>NUCLEOTIDE SEQUENCE [LARGE SCALE GENOMIC DNA]</scope>
    <source>
        <strain evidence="7 8">NBRC 103587</strain>
    </source>
</reference>
<evidence type="ECO:0000256" key="3">
    <source>
        <dbReference type="ARBA" id="ARBA00022989"/>
    </source>
</evidence>
<protein>
    <recommendedName>
        <fullName evidence="6">TonB C-terminal domain-containing protein</fullName>
    </recommendedName>
</protein>
<organism evidence="7 8">
    <name type="scientific">Gluconobacter kanchanaburiensis NBRC 103587</name>
    <dbReference type="NCBI Taxonomy" id="1307948"/>
    <lineage>
        <taxon>Bacteria</taxon>
        <taxon>Pseudomonadati</taxon>
        <taxon>Pseudomonadota</taxon>
        <taxon>Alphaproteobacteria</taxon>
        <taxon>Acetobacterales</taxon>
        <taxon>Acetobacteraceae</taxon>
        <taxon>Gluconobacter</taxon>
    </lineage>
</organism>
<gene>
    <name evidence="7" type="ORF">GKA01_14330</name>
</gene>
<feature type="domain" description="TonB C-terminal" evidence="6">
    <location>
        <begin position="21"/>
        <end position="112"/>
    </location>
</feature>
<dbReference type="EMBL" id="BJVA01000006">
    <property type="protein sequence ID" value="GEK96236.1"/>
    <property type="molecule type" value="Genomic_DNA"/>
</dbReference>
<name>A0A511B724_9PROT</name>
<keyword evidence="5" id="KW-0732">Signal</keyword>
<feature type="signal peptide" evidence="5">
    <location>
        <begin position="1"/>
        <end position="19"/>
    </location>
</feature>
<dbReference type="AlphaFoldDB" id="A0A511B724"/>
<evidence type="ECO:0000256" key="1">
    <source>
        <dbReference type="ARBA" id="ARBA00004167"/>
    </source>
</evidence>
<dbReference type="Proteomes" id="UP000321079">
    <property type="component" value="Unassembled WGS sequence"/>
</dbReference>
<proteinExistence type="predicted"/>
<evidence type="ECO:0000256" key="2">
    <source>
        <dbReference type="ARBA" id="ARBA00022692"/>
    </source>
</evidence>
<keyword evidence="8" id="KW-1185">Reference proteome</keyword>
<comment type="caution">
    <text evidence="7">The sequence shown here is derived from an EMBL/GenBank/DDBJ whole genome shotgun (WGS) entry which is preliminary data.</text>
</comment>
<dbReference type="GO" id="GO:0016020">
    <property type="term" value="C:membrane"/>
    <property type="evidence" value="ECO:0007669"/>
    <property type="project" value="UniProtKB-SubCell"/>
</dbReference>
<accession>A0A511B724</accession>
<dbReference type="PROSITE" id="PS52015">
    <property type="entry name" value="TONB_CTD"/>
    <property type="match status" value="1"/>
</dbReference>
<dbReference type="SUPFAM" id="SSF74653">
    <property type="entry name" value="TolA/TonB C-terminal domain"/>
    <property type="match status" value="1"/>
</dbReference>
<dbReference type="Gene3D" id="3.30.1150.10">
    <property type="match status" value="1"/>
</dbReference>
<dbReference type="GO" id="GO:0055085">
    <property type="term" value="P:transmembrane transport"/>
    <property type="evidence" value="ECO:0007669"/>
    <property type="project" value="InterPro"/>
</dbReference>
<keyword evidence="2" id="KW-0812">Transmembrane</keyword>
<dbReference type="NCBIfam" id="TIGR01352">
    <property type="entry name" value="tonB_Cterm"/>
    <property type="match status" value="1"/>
</dbReference>
<evidence type="ECO:0000259" key="6">
    <source>
        <dbReference type="PROSITE" id="PS52015"/>
    </source>
</evidence>